<evidence type="ECO:0000313" key="1">
    <source>
        <dbReference type="EMBL" id="GIY43257.1"/>
    </source>
</evidence>
<keyword evidence="1" id="KW-0695">RNA-directed DNA polymerase</keyword>
<comment type="caution">
    <text evidence="1">The sequence shown here is derived from an EMBL/GenBank/DDBJ whole genome shotgun (WGS) entry which is preliminary data.</text>
</comment>
<evidence type="ECO:0000313" key="2">
    <source>
        <dbReference type="Proteomes" id="UP001054945"/>
    </source>
</evidence>
<reference evidence="1 2" key="1">
    <citation type="submission" date="2021-06" db="EMBL/GenBank/DDBJ databases">
        <title>Caerostris extrusa draft genome.</title>
        <authorList>
            <person name="Kono N."/>
            <person name="Arakawa K."/>
        </authorList>
    </citation>
    <scope>NUCLEOTIDE SEQUENCE [LARGE SCALE GENOMIC DNA]</scope>
</reference>
<gene>
    <name evidence="1" type="primary">AVEN_187042_1</name>
    <name evidence="1" type="ORF">CEXT_550061</name>
</gene>
<dbReference type="AlphaFoldDB" id="A0AAV4TEG7"/>
<name>A0AAV4TEG7_CAEEX</name>
<organism evidence="1 2">
    <name type="scientific">Caerostris extrusa</name>
    <name type="common">Bark spider</name>
    <name type="synonym">Caerostris bankana</name>
    <dbReference type="NCBI Taxonomy" id="172846"/>
    <lineage>
        <taxon>Eukaryota</taxon>
        <taxon>Metazoa</taxon>
        <taxon>Ecdysozoa</taxon>
        <taxon>Arthropoda</taxon>
        <taxon>Chelicerata</taxon>
        <taxon>Arachnida</taxon>
        <taxon>Araneae</taxon>
        <taxon>Araneomorphae</taxon>
        <taxon>Entelegynae</taxon>
        <taxon>Araneoidea</taxon>
        <taxon>Araneidae</taxon>
        <taxon>Caerostris</taxon>
    </lineage>
</organism>
<accession>A0AAV4TEG7</accession>
<dbReference type="GO" id="GO:0003964">
    <property type="term" value="F:RNA-directed DNA polymerase activity"/>
    <property type="evidence" value="ECO:0007669"/>
    <property type="project" value="UniProtKB-KW"/>
</dbReference>
<dbReference type="Pfam" id="PF03564">
    <property type="entry name" value="DUF1759"/>
    <property type="match status" value="1"/>
</dbReference>
<dbReference type="PANTHER" id="PTHR22954:SF3">
    <property type="entry name" value="PROTEIN CBG08539"/>
    <property type="match status" value="1"/>
</dbReference>
<dbReference type="PANTHER" id="PTHR22954">
    <property type="entry name" value="RETROVIRAL PROTEASE-RELATED"/>
    <property type="match status" value="1"/>
</dbReference>
<dbReference type="EMBL" id="BPLR01010950">
    <property type="protein sequence ID" value="GIY43257.1"/>
    <property type="molecule type" value="Genomic_DNA"/>
</dbReference>
<proteinExistence type="predicted"/>
<keyword evidence="1" id="KW-0808">Transferase</keyword>
<sequence>MEHFKKKRTVARSAFTRLYNSINDAISEDGANLTDNFDLLADFDLLGEKYNELCVLNNEIMNLMLLETETNTADLDAETFAADEYNKKFKRINIIFKSKIAVIGTKKFGGEIKDWLPFWGQFSKIDSDPNIDEADKLQYLIQATLPSTRARELVESFPPSKENYHKAVDSLKSRFGQDDLLVEFYVRELLKLTISMNSRDQKVKLPTLYDRIETQLRALESLGVTTEKYAAMLFPLVESCLSEEVLRAWQRNNSYNDKKEESRLENLMQFLKNEVEGEERINLAMKGFSVKDNPKIYSLKNLCTLLPGFLLEVKALLTVPFATKRIMKVKIANLL</sequence>
<dbReference type="InterPro" id="IPR005312">
    <property type="entry name" value="DUF1759"/>
</dbReference>
<dbReference type="Proteomes" id="UP001054945">
    <property type="component" value="Unassembled WGS sequence"/>
</dbReference>
<keyword evidence="1" id="KW-0548">Nucleotidyltransferase</keyword>
<keyword evidence="2" id="KW-1185">Reference proteome</keyword>
<protein>
    <submittedName>
        <fullName evidence="1">Reverse transcriptase</fullName>
    </submittedName>
</protein>